<sequence length="158" mass="17571">MAENQTPQKRLRDEKIQDDSPGPEIDGSKRQKKPYSNIISLLEDDDEEEVEPSHELSRDLSAIFTNLQQELSSSVCSAGDEMAGHHVAGDGDEGLKLAVMRHLLEASDDELGIPNRSTDGINPDIISSTVDGFNDNGLWEFEDETANYYTILQSELFM</sequence>
<proteinExistence type="predicted"/>
<comment type="caution">
    <text evidence="2">The sequence shown here is derived from an EMBL/GenBank/DDBJ whole genome shotgun (WGS) entry which is preliminary data.</text>
</comment>
<dbReference type="PANTHER" id="PTHR34539">
    <property type="entry name" value="T6J4.11 PROTEIN"/>
    <property type="match status" value="1"/>
</dbReference>
<dbReference type="Proteomes" id="UP001632038">
    <property type="component" value="Unassembled WGS sequence"/>
</dbReference>
<organism evidence="2 3">
    <name type="scientific">Castilleja foliolosa</name>
    <dbReference type="NCBI Taxonomy" id="1961234"/>
    <lineage>
        <taxon>Eukaryota</taxon>
        <taxon>Viridiplantae</taxon>
        <taxon>Streptophyta</taxon>
        <taxon>Embryophyta</taxon>
        <taxon>Tracheophyta</taxon>
        <taxon>Spermatophyta</taxon>
        <taxon>Magnoliopsida</taxon>
        <taxon>eudicotyledons</taxon>
        <taxon>Gunneridae</taxon>
        <taxon>Pentapetalae</taxon>
        <taxon>asterids</taxon>
        <taxon>lamiids</taxon>
        <taxon>Lamiales</taxon>
        <taxon>Orobanchaceae</taxon>
        <taxon>Pedicularideae</taxon>
        <taxon>Castillejinae</taxon>
        <taxon>Castilleja</taxon>
    </lineage>
</organism>
<evidence type="ECO:0000256" key="1">
    <source>
        <dbReference type="SAM" id="MobiDB-lite"/>
    </source>
</evidence>
<evidence type="ECO:0000313" key="2">
    <source>
        <dbReference type="EMBL" id="KAL3654220.1"/>
    </source>
</evidence>
<evidence type="ECO:0000313" key="3">
    <source>
        <dbReference type="Proteomes" id="UP001632038"/>
    </source>
</evidence>
<dbReference type="EMBL" id="JAVIJP010000005">
    <property type="protein sequence ID" value="KAL3654220.1"/>
    <property type="molecule type" value="Genomic_DNA"/>
</dbReference>
<accession>A0ABD3EM99</accession>
<keyword evidence="3" id="KW-1185">Reference proteome</keyword>
<protein>
    <submittedName>
        <fullName evidence="2">Uncharacterized protein</fullName>
    </submittedName>
</protein>
<reference evidence="3" key="1">
    <citation type="journal article" date="2024" name="IScience">
        <title>Strigolactones Initiate the Formation of Haustorium-like Structures in Castilleja.</title>
        <authorList>
            <person name="Buerger M."/>
            <person name="Peterson D."/>
            <person name="Chory J."/>
        </authorList>
    </citation>
    <scope>NUCLEOTIDE SEQUENCE [LARGE SCALE GENOMIC DNA]</scope>
</reference>
<dbReference type="PANTHER" id="PTHR34539:SF3">
    <property type="entry name" value="NAC DOMAIN-CONTAINING PROTEIN"/>
    <property type="match status" value="1"/>
</dbReference>
<dbReference type="AlphaFoldDB" id="A0ABD3EM99"/>
<name>A0ABD3EM99_9LAMI</name>
<gene>
    <name evidence="2" type="ORF">CASFOL_003901</name>
</gene>
<feature type="region of interest" description="Disordered" evidence="1">
    <location>
        <begin position="1"/>
        <end position="36"/>
    </location>
</feature>